<protein>
    <submittedName>
        <fullName evidence="1">Uncharacterized protein</fullName>
    </submittedName>
</protein>
<dbReference type="InterPro" id="IPR038204">
    <property type="entry name" value="Abf-1/2_sf"/>
</dbReference>
<dbReference type="EMBL" id="MK071983">
    <property type="protein sequence ID" value="AYV76211.1"/>
    <property type="molecule type" value="Genomic_DNA"/>
</dbReference>
<gene>
    <name evidence="1" type="ORF">Terrestrivirus5_33</name>
</gene>
<dbReference type="InterPro" id="IPR031770">
    <property type="entry name" value="Abf-1/2"/>
</dbReference>
<dbReference type="Pfam" id="PF16839">
    <property type="entry name" value="Antimicrobial25"/>
    <property type="match status" value="1"/>
</dbReference>
<sequence>MNLIHWVIVFLLISSLNGSSEALSCDIIDHPAFGRISCIASCQIQNCATGKCSGPNNLTCVCSRCANGKPSYP</sequence>
<dbReference type="GO" id="GO:0098542">
    <property type="term" value="P:defense response to other organism"/>
    <property type="evidence" value="ECO:0007669"/>
    <property type="project" value="InterPro"/>
</dbReference>
<evidence type="ECO:0000313" key="1">
    <source>
        <dbReference type="EMBL" id="AYV76211.1"/>
    </source>
</evidence>
<reference evidence="1" key="1">
    <citation type="submission" date="2018-10" db="EMBL/GenBank/DDBJ databases">
        <title>Hidden diversity of soil giant viruses.</title>
        <authorList>
            <person name="Schulz F."/>
            <person name="Alteio L."/>
            <person name="Goudeau D."/>
            <person name="Ryan E.M."/>
            <person name="Malmstrom R.R."/>
            <person name="Blanchard J."/>
            <person name="Woyke T."/>
        </authorList>
    </citation>
    <scope>NUCLEOTIDE SEQUENCE</scope>
    <source>
        <strain evidence="1">TEV1</strain>
    </source>
</reference>
<dbReference type="Gene3D" id="3.30.30.110">
    <property type="entry name" value="Antibacterial factor-related peptide"/>
    <property type="match status" value="1"/>
</dbReference>
<accession>A0A3G4ZQE3</accession>
<proteinExistence type="predicted"/>
<organism evidence="1">
    <name type="scientific">Terrestrivirus sp</name>
    <dbReference type="NCBI Taxonomy" id="2487775"/>
    <lineage>
        <taxon>Viruses</taxon>
        <taxon>Varidnaviria</taxon>
        <taxon>Bamfordvirae</taxon>
        <taxon>Nucleocytoviricota</taxon>
        <taxon>Megaviricetes</taxon>
        <taxon>Imitervirales</taxon>
        <taxon>Mimiviridae</taxon>
        <taxon>Klosneuvirinae</taxon>
    </lineage>
</organism>
<name>A0A3G4ZQE3_9VIRU</name>